<protein>
    <submittedName>
        <fullName evidence="6">Uncharacterized protein</fullName>
    </submittedName>
</protein>
<keyword evidence="2 3" id="KW-0175">Coiled coil</keyword>
<dbReference type="PANTHER" id="PTHR32347:SF29">
    <property type="entry name" value="UPF0194 MEMBRANE PROTEIN YBHG"/>
    <property type="match status" value="1"/>
</dbReference>
<dbReference type="STRING" id="463014.BAU07_02875"/>
<evidence type="ECO:0000313" key="6">
    <source>
        <dbReference type="EMBL" id="ANN76199.1"/>
    </source>
</evidence>
<dbReference type="Proteomes" id="UP000091926">
    <property type="component" value="Chromosome"/>
</dbReference>
<dbReference type="SUPFAM" id="SSF111369">
    <property type="entry name" value="HlyD-like secretion proteins"/>
    <property type="match status" value="2"/>
</dbReference>
<dbReference type="PANTHER" id="PTHR32347">
    <property type="entry name" value="EFFLUX SYSTEM COMPONENT YKNX-RELATED"/>
    <property type="match status" value="1"/>
</dbReference>
<dbReference type="KEGG" id="bfz:BAU07_02875"/>
<organism evidence="6 7">
    <name type="scientific">Bordetella flabilis</name>
    <dbReference type="NCBI Taxonomy" id="463014"/>
    <lineage>
        <taxon>Bacteria</taxon>
        <taxon>Pseudomonadati</taxon>
        <taxon>Pseudomonadota</taxon>
        <taxon>Betaproteobacteria</taxon>
        <taxon>Burkholderiales</taxon>
        <taxon>Alcaligenaceae</taxon>
        <taxon>Bordetella</taxon>
    </lineage>
</organism>
<evidence type="ECO:0000256" key="1">
    <source>
        <dbReference type="ARBA" id="ARBA00004196"/>
    </source>
</evidence>
<dbReference type="OrthoDB" id="9813967at2"/>
<dbReference type="EMBL" id="CP016172">
    <property type="protein sequence ID" value="ANN76199.1"/>
    <property type="molecule type" value="Genomic_DNA"/>
</dbReference>
<proteinExistence type="predicted"/>
<feature type="domain" description="YbhG-like alpha-helical hairpin" evidence="4">
    <location>
        <begin position="73"/>
        <end position="204"/>
    </location>
</feature>
<feature type="domain" description="YknX-like beta-barrel" evidence="5">
    <location>
        <begin position="244"/>
        <end position="326"/>
    </location>
</feature>
<dbReference type="AlphaFoldDB" id="A0A193GAA2"/>
<reference evidence="6 7" key="1">
    <citation type="submission" date="2016-06" db="EMBL/GenBank/DDBJ databases">
        <title>Complete genome sequences of Bordetella bronchialis and Bordetella flabilis.</title>
        <authorList>
            <person name="LiPuma J.J."/>
            <person name="Spilker T."/>
        </authorList>
    </citation>
    <scope>NUCLEOTIDE SEQUENCE [LARGE SCALE GENOMIC DNA]</scope>
    <source>
        <strain evidence="6 7">AU10664</strain>
    </source>
</reference>
<evidence type="ECO:0000313" key="7">
    <source>
        <dbReference type="Proteomes" id="UP000091926"/>
    </source>
</evidence>
<dbReference type="Gene3D" id="2.40.30.170">
    <property type="match status" value="1"/>
</dbReference>
<dbReference type="RefSeq" id="WP_066653935.1">
    <property type="nucleotide sequence ID" value="NZ_CBCSCL010000026.1"/>
</dbReference>
<dbReference type="InterPro" id="IPR058636">
    <property type="entry name" value="Beta-barrel_YknX"/>
</dbReference>
<dbReference type="Gene3D" id="1.10.287.470">
    <property type="entry name" value="Helix hairpin bin"/>
    <property type="match status" value="1"/>
</dbReference>
<dbReference type="Gene3D" id="2.40.50.100">
    <property type="match status" value="1"/>
</dbReference>
<dbReference type="Pfam" id="PF25990">
    <property type="entry name" value="Beta-barrel_YknX"/>
    <property type="match status" value="1"/>
</dbReference>
<keyword evidence="7" id="KW-1185">Reference proteome</keyword>
<dbReference type="GO" id="GO:0030313">
    <property type="term" value="C:cell envelope"/>
    <property type="evidence" value="ECO:0007669"/>
    <property type="project" value="UniProtKB-SubCell"/>
</dbReference>
<evidence type="ECO:0000259" key="5">
    <source>
        <dbReference type="Pfam" id="PF25990"/>
    </source>
</evidence>
<evidence type="ECO:0000259" key="4">
    <source>
        <dbReference type="Pfam" id="PF25881"/>
    </source>
</evidence>
<gene>
    <name evidence="6" type="ORF">BAU07_02875</name>
</gene>
<dbReference type="InterPro" id="IPR059052">
    <property type="entry name" value="HH_YbhG-like"/>
</dbReference>
<evidence type="ECO:0000256" key="3">
    <source>
        <dbReference type="SAM" id="Coils"/>
    </source>
</evidence>
<name>A0A193GAA2_9BORD</name>
<feature type="coiled-coil region" evidence="3">
    <location>
        <begin position="108"/>
        <end position="202"/>
    </location>
</feature>
<dbReference type="InterPro" id="IPR050465">
    <property type="entry name" value="UPF0194_transport"/>
</dbReference>
<evidence type="ECO:0000256" key="2">
    <source>
        <dbReference type="ARBA" id="ARBA00023054"/>
    </source>
</evidence>
<dbReference type="Pfam" id="PF25881">
    <property type="entry name" value="HH_YBHG"/>
    <property type="match status" value="1"/>
</dbReference>
<accession>A0A193GAA2</accession>
<comment type="subcellular location">
    <subcellularLocation>
        <location evidence="1">Cell envelope</location>
    </subcellularLocation>
</comment>
<sequence>MKKKLLILAVAIVALAVAAWALYRPAADPSRLTLYGNVDIRQVSLAFDGSDRVAEMRVEEGDRVRAGQVLALLDTRTVALQLAQARAEVDAREQALLRLRNGTRPEEVQQARAQAAAAQADAELAARQWQRLRGVAGHTAGRAVSKEDLDAAAARMHVAQARLEAERQALRLAQLGPRAEDIAEAAAARDAAKARAALLQHQMDLAQLKAPRDAVVRSRLLEPGDMASPQRPAYTLAIYDPKWIRAYVSEADLGRIRMGMQAQVYTDSHPDQAIAGSIGYISSVAEFTPKSVQTESLRTSLVYEVRVLVADPQDRLRLGMPATVHIDTQASAPVASRSPVS</sequence>